<dbReference type="Pfam" id="PF01546">
    <property type="entry name" value="Peptidase_M20"/>
    <property type="match status" value="1"/>
</dbReference>
<keyword evidence="3" id="KW-0645">Protease</keyword>
<dbReference type="Proteomes" id="UP000823604">
    <property type="component" value="Unassembled WGS sequence"/>
</dbReference>
<dbReference type="GO" id="GO:0006508">
    <property type="term" value="P:proteolysis"/>
    <property type="evidence" value="ECO:0007669"/>
    <property type="project" value="UniProtKB-KW"/>
</dbReference>
<evidence type="ECO:0000256" key="5">
    <source>
        <dbReference type="ARBA" id="ARBA00022801"/>
    </source>
</evidence>
<sequence length="485" mass="52704">MTIKDLNPQIVWKNFYAMTQIPRPSKKEGKAVEFLYNFGKSLGLDTYKDEIGNIIIRKPATPGMENRMGVILQAHIDMVPQKNADKVHDFEKDPIETRVDGDWVRANGTTLGADNGLGVAVAMSVLESKDLVHGPVEVLLTIDEETGMTGARALKPGLLKGDILVNLDSETEGELYVGCAGGLDVEAVFKYEEKQVPSAGYVPFRLNVKGFKGGHSGMDIILGRANANKLMARVLLPLIRDFGALLCNIEGGTLRNAIPREAFAVILVPVSNIDAVKASVAKAAAEIKDEYALADPDGEVFLEEAQAPEKYMEENAALRYVKAVHCCPNGVERMSDAMPGLVETSNNMAVIKAEGGKASVLTLMRGSVDSAKDAFAEDIRCLFELAGAEISFSGGYSGWAPKMDSPILSTMKRIYKGLYGNEPAVMAIHAGLECGILGGTYPNWDMISCGPTIKSPHSPDERTDWHSVEKWWNFIKKVLEEIPAK</sequence>
<evidence type="ECO:0000256" key="4">
    <source>
        <dbReference type="ARBA" id="ARBA00022723"/>
    </source>
</evidence>
<comment type="cofactor">
    <cofactor evidence="2">
        <name>Zn(2+)</name>
        <dbReference type="ChEBI" id="CHEBI:29105"/>
    </cofactor>
</comment>
<dbReference type="InterPro" id="IPR001160">
    <property type="entry name" value="Peptidase_M20C"/>
</dbReference>
<keyword evidence="7" id="KW-0482">Metalloprotease</keyword>
<keyword evidence="8" id="KW-0170">Cobalt</keyword>
<proteinExistence type="inferred from homology"/>
<evidence type="ECO:0000259" key="18">
    <source>
        <dbReference type="Pfam" id="PF07687"/>
    </source>
</evidence>
<comment type="catalytic activity">
    <reaction evidence="9">
        <text>Hydrolysis of dipeptides, preferentially hydrophobic dipeptides including prolyl amino acids.</text>
        <dbReference type="EC" id="3.4.13.18"/>
    </reaction>
</comment>
<evidence type="ECO:0000256" key="13">
    <source>
        <dbReference type="ARBA" id="ARBA00071271"/>
    </source>
</evidence>
<dbReference type="FunFam" id="3.40.630.10:FF:000015">
    <property type="entry name" value="Aminoacyl-histidine dipeptidase PepD"/>
    <property type="match status" value="1"/>
</dbReference>
<keyword evidence="4" id="KW-0479">Metal-binding</keyword>
<name>A0A9D9IGY0_9BACT</name>
<protein>
    <recommendedName>
        <fullName evidence="13">Cytosol non-specific dipeptidase</fullName>
        <ecNumber evidence="10">3.4.13.18</ecNumber>
    </recommendedName>
    <alternativeName>
        <fullName evidence="16">Aminoacyl-histidine dipeptidase</fullName>
    </alternativeName>
    <alternativeName>
        <fullName evidence="15">Beta-alanyl-histidine dipeptidase</fullName>
    </alternativeName>
    <alternativeName>
        <fullName evidence="14">Carnosinase</fullName>
    </alternativeName>
    <alternativeName>
        <fullName evidence="11">Peptidase D</fullName>
    </alternativeName>
    <alternativeName>
        <fullName evidence="17">Xaa-His dipeptidase</fullName>
    </alternativeName>
</protein>
<comment type="similarity">
    <text evidence="12">Belongs to the peptidase M20C family.</text>
</comment>
<evidence type="ECO:0000313" key="19">
    <source>
        <dbReference type="EMBL" id="MBO8472612.1"/>
    </source>
</evidence>
<keyword evidence="5" id="KW-0378">Hydrolase</keyword>
<dbReference type="InterPro" id="IPR002933">
    <property type="entry name" value="Peptidase_M20"/>
</dbReference>
<evidence type="ECO:0000256" key="2">
    <source>
        <dbReference type="ARBA" id="ARBA00001947"/>
    </source>
</evidence>
<dbReference type="PANTHER" id="PTHR43501">
    <property type="entry name" value="CYTOSOL NON-SPECIFIC DIPEPTIDASE"/>
    <property type="match status" value="1"/>
</dbReference>
<accession>A0A9D9IGY0</accession>
<organism evidence="19 20">
    <name type="scientific">Candidatus Merdivivens pullicola</name>
    <dbReference type="NCBI Taxonomy" id="2840872"/>
    <lineage>
        <taxon>Bacteria</taxon>
        <taxon>Pseudomonadati</taxon>
        <taxon>Bacteroidota</taxon>
        <taxon>Bacteroidia</taxon>
        <taxon>Bacteroidales</taxon>
        <taxon>Muribaculaceae</taxon>
        <taxon>Muribaculaceae incertae sedis</taxon>
        <taxon>Candidatus Merdivivens</taxon>
    </lineage>
</organism>
<dbReference type="PRINTS" id="PR00934">
    <property type="entry name" value="XHISDIPTASE"/>
</dbReference>
<dbReference type="EMBL" id="JADIMA010000032">
    <property type="protein sequence ID" value="MBO8472612.1"/>
    <property type="molecule type" value="Genomic_DNA"/>
</dbReference>
<reference evidence="19" key="2">
    <citation type="journal article" date="2021" name="PeerJ">
        <title>Extensive microbial diversity within the chicken gut microbiome revealed by metagenomics and culture.</title>
        <authorList>
            <person name="Gilroy R."/>
            <person name="Ravi A."/>
            <person name="Getino M."/>
            <person name="Pursley I."/>
            <person name="Horton D.L."/>
            <person name="Alikhan N.F."/>
            <person name="Baker D."/>
            <person name="Gharbi K."/>
            <person name="Hall N."/>
            <person name="Watson M."/>
            <person name="Adriaenssens E.M."/>
            <person name="Foster-Nyarko E."/>
            <person name="Jarju S."/>
            <person name="Secka A."/>
            <person name="Antonio M."/>
            <person name="Oren A."/>
            <person name="Chaudhuri R.R."/>
            <person name="La Ragione R."/>
            <person name="Hildebrand F."/>
            <person name="Pallen M.J."/>
        </authorList>
    </citation>
    <scope>NUCLEOTIDE SEQUENCE</scope>
    <source>
        <strain evidence="19">B1-8020</strain>
    </source>
</reference>
<evidence type="ECO:0000256" key="9">
    <source>
        <dbReference type="ARBA" id="ARBA00036421"/>
    </source>
</evidence>
<evidence type="ECO:0000256" key="16">
    <source>
        <dbReference type="ARBA" id="ARBA00077688"/>
    </source>
</evidence>
<evidence type="ECO:0000256" key="1">
    <source>
        <dbReference type="ARBA" id="ARBA00001941"/>
    </source>
</evidence>
<reference evidence="19" key="1">
    <citation type="submission" date="2020-10" db="EMBL/GenBank/DDBJ databases">
        <authorList>
            <person name="Gilroy R."/>
        </authorList>
    </citation>
    <scope>NUCLEOTIDE SEQUENCE</scope>
    <source>
        <strain evidence="19">B1-8020</strain>
    </source>
</reference>
<dbReference type="InterPro" id="IPR011650">
    <property type="entry name" value="Peptidase_M20_dimer"/>
</dbReference>
<comment type="cofactor">
    <cofactor evidence="1">
        <name>Co(2+)</name>
        <dbReference type="ChEBI" id="CHEBI:48828"/>
    </cofactor>
</comment>
<feature type="domain" description="Peptidase M20 dimerisation" evidence="18">
    <location>
        <begin position="208"/>
        <end position="292"/>
    </location>
</feature>
<keyword evidence="6" id="KW-0862">Zinc</keyword>
<evidence type="ECO:0000256" key="10">
    <source>
        <dbReference type="ARBA" id="ARBA00038976"/>
    </source>
</evidence>
<evidence type="ECO:0000256" key="3">
    <source>
        <dbReference type="ARBA" id="ARBA00022670"/>
    </source>
</evidence>
<evidence type="ECO:0000256" key="15">
    <source>
        <dbReference type="ARBA" id="ARBA00076004"/>
    </source>
</evidence>
<dbReference type="GO" id="GO:0046872">
    <property type="term" value="F:metal ion binding"/>
    <property type="evidence" value="ECO:0007669"/>
    <property type="project" value="UniProtKB-KW"/>
</dbReference>
<evidence type="ECO:0000256" key="8">
    <source>
        <dbReference type="ARBA" id="ARBA00023285"/>
    </source>
</evidence>
<dbReference type="GO" id="GO:0070573">
    <property type="term" value="F:metallodipeptidase activity"/>
    <property type="evidence" value="ECO:0007669"/>
    <property type="project" value="TreeGrafter"/>
</dbReference>
<comment type="caution">
    <text evidence="19">The sequence shown here is derived from an EMBL/GenBank/DDBJ whole genome shotgun (WGS) entry which is preliminary data.</text>
</comment>
<evidence type="ECO:0000256" key="12">
    <source>
        <dbReference type="ARBA" id="ARBA00061423"/>
    </source>
</evidence>
<evidence type="ECO:0000313" key="20">
    <source>
        <dbReference type="Proteomes" id="UP000823604"/>
    </source>
</evidence>
<dbReference type="Pfam" id="PF07687">
    <property type="entry name" value="M20_dimer"/>
    <property type="match status" value="1"/>
</dbReference>
<evidence type="ECO:0000256" key="17">
    <source>
        <dbReference type="ARBA" id="ARBA00078074"/>
    </source>
</evidence>
<dbReference type="AlphaFoldDB" id="A0A9D9IGY0"/>
<dbReference type="CDD" id="cd03890">
    <property type="entry name" value="M20_pepD"/>
    <property type="match status" value="1"/>
</dbReference>
<dbReference type="SUPFAM" id="SSF53187">
    <property type="entry name" value="Zn-dependent exopeptidases"/>
    <property type="match status" value="1"/>
</dbReference>
<evidence type="ECO:0000256" key="6">
    <source>
        <dbReference type="ARBA" id="ARBA00022833"/>
    </source>
</evidence>
<evidence type="ECO:0000256" key="7">
    <source>
        <dbReference type="ARBA" id="ARBA00023049"/>
    </source>
</evidence>
<dbReference type="NCBIfam" id="TIGR01893">
    <property type="entry name" value="aa-his-dipept"/>
    <property type="match status" value="1"/>
</dbReference>
<dbReference type="EC" id="3.4.13.18" evidence="10"/>
<evidence type="ECO:0000256" key="14">
    <source>
        <dbReference type="ARBA" id="ARBA00075285"/>
    </source>
</evidence>
<dbReference type="Gene3D" id="3.40.630.10">
    <property type="entry name" value="Zn peptidases"/>
    <property type="match status" value="2"/>
</dbReference>
<dbReference type="FunFam" id="3.40.630.10:FF:000018">
    <property type="entry name" value="Aminoacyl-histidine dipeptidase PepD"/>
    <property type="match status" value="1"/>
</dbReference>
<dbReference type="GO" id="GO:0005829">
    <property type="term" value="C:cytosol"/>
    <property type="evidence" value="ECO:0007669"/>
    <property type="project" value="TreeGrafter"/>
</dbReference>
<dbReference type="PIRSF" id="PIRSF016599">
    <property type="entry name" value="Xaa-His_dipept"/>
    <property type="match status" value="1"/>
</dbReference>
<evidence type="ECO:0000256" key="11">
    <source>
        <dbReference type="ARBA" id="ARBA00044252"/>
    </source>
</evidence>
<dbReference type="PANTHER" id="PTHR43501:SF1">
    <property type="entry name" value="CYTOSOL NON-SPECIFIC DIPEPTIDASE"/>
    <property type="match status" value="1"/>
</dbReference>
<gene>
    <name evidence="19" type="ORF">IAB81_03155</name>
</gene>